<dbReference type="InterPro" id="IPR051806">
    <property type="entry name" value="HAD-like_SPP"/>
</dbReference>
<comment type="caution">
    <text evidence="2">The sequence shown here is derived from an EMBL/GenBank/DDBJ whole genome shotgun (WGS) entry which is preliminary data.</text>
</comment>
<gene>
    <name evidence="2" type="ORF">ENS64_04240</name>
</gene>
<proteinExistence type="inferred from homology"/>
<dbReference type="PANTHER" id="PTHR43481">
    <property type="entry name" value="FRUCTOSE-1-PHOSPHATE PHOSPHATASE"/>
    <property type="match status" value="1"/>
</dbReference>
<evidence type="ECO:0000313" key="2">
    <source>
        <dbReference type="EMBL" id="HGT38457.1"/>
    </source>
</evidence>
<dbReference type="GO" id="GO:0050308">
    <property type="term" value="F:sugar-phosphatase activity"/>
    <property type="evidence" value="ECO:0007669"/>
    <property type="project" value="TreeGrafter"/>
</dbReference>
<keyword evidence="2" id="KW-0378">Hydrolase</keyword>
<dbReference type="InterPro" id="IPR010976">
    <property type="entry name" value="B-phosphoglucomutase_hydrolase"/>
</dbReference>
<dbReference type="InterPro" id="IPR036412">
    <property type="entry name" value="HAD-like_sf"/>
</dbReference>
<dbReference type="CDD" id="cd07505">
    <property type="entry name" value="HAD_BPGM-like"/>
    <property type="match status" value="1"/>
</dbReference>
<evidence type="ECO:0000256" key="1">
    <source>
        <dbReference type="ARBA" id="ARBA00006171"/>
    </source>
</evidence>
<accession>A0A7C4LM31</accession>
<dbReference type="InterPro" id="IPR023214">
    <property type="entry name" value="HAD_sf"/>
</dbReference>
<dbReference type="PRINTS" id="PR00413">
    <property type="entry name" value="HADHALOGNASE"/>
</dbReference>
<dbReference type="NCBIfam" id="TIGR02009">
    <property type="entry name" value="PGMB-YQAB-SF"/>
    <property type="match status" value="1"/>
</dbReference>
<dbReference type="AlphaFoldDB" id="A0A7C4LM31"/>
<comment type="similarity">
    <text evidence="1">Belongs to the HAD-like hydrolase superfamily. CbbY/CbbZ/Gph/YieH family.</text>
</comment>
<name>A0A7C4LM31_9PLAN</name>
<dbReference type="InterPro" id="IPR023198">
    <property type="entry name" value="PGP-like_dom2"/>
</dbReference>
<dbReference type="Gene3D" id="1.10.150.240">
    <property type="entry name" value="Putative phosphatase, domain 2"/>
    <property type="match status" value="1"/>
</dbReference>
<dbReference type="Pfam" id="PF00702">
    <property type="entry name" value="Hydrolase"/>
    <property type="match status" value="1"/>
</dbReference>
<dbReference type="SFLD" id="SFLDS00003">
    <property type="entry name" value="Haloacid_Dehalogenase"/>
    <property type="match status" value="1"/>
</dbReference>
<organism evidence="2">
    <name type="scientific">Schlesneria paludicola</name>
    <dbReference type="NCBI Taxonomy" id="360056"/>
    <lineage>
        <taxon>Bacteria</taxon>
        <taxon>Pseudomonadati</taxon>
        <taxon>Planctomycetota</taxon>
        <taxon>Planctomycetia</taxon>
        <taxon>Planctomycetales</taxon>
        <taxon>Planctomycetaceae</taxon>
        <taxon>Schlesneria</taxon>
    </lineage>
</organism>
<sequence length="199" mass="22154">MEFPAALIFDCDGTLVDTMPAHYEAWVATLSRYGIPFSEDQFYAWGGWPTRKVAETLLSQAGVPLDPEQLAREKEAAFERGAHLVRPIEPVVRVAREHRGRRPLAVATGGVRHVVEPVLARLGLLDWFETIVTSDDVTRYKPEPDVYLEAARRLGVPPAGCLVYEDTEPGLKAARRAGMSCIDVRTLYTPRRVTPRAVS</sequence>
<dbReference type="Gene3D" id="3.40.50.1000">
    <property type="entry name" value="HAD superfamily/HAD-like"/>
    <property type="match status" value="1"/>
</dbReference>
<dbReference type="PANTHER" id="PTHR43481:SF4">
    <property type="entry name" value="GLYCEROL-1-PHOSPHATE PHOSPHOHYDROLASE 1-RELATED"/>
    <property type="match status" value="1"/>
</dbReference>
<reference evidence="2" key="1">
    <citation type="journal article" date="2020" name="mSystems">
        <title>Genome- and Community-Level Interaction Insights into Carbon Utilization and Element Cycling Functions of Hydrothermarchaeota in Hydrothermal Sediment.</title>
        <authorList>
            <person name="Zhou Z."/>
            <person name="Liu Y."/>
            <person name="Xu W."/>
            <person name="Pan J."/>
            <person name="Luo Z.H."/>
            <person name="Li M."/>
        </authorList>
    </citation>
    <scope>NUCLEOTIDE SEQUENCE [LARGE SCALE GENOMIC DNA]</scope>
    <source>
        <strain evidence="2">SpSt-508</strain>
    </source>
</reference>
<dbReference type="NCBIfam" id="TIGR01509">
    <property type="entry name" value="HAD-SF-IA-v3"/>
    <property type="match status" value="1"/>
</dbReference>
<dbReference type="SUPFAM" id="SSF56784">
    <property type="entry name" value="HAD-like"/>
    <property type="match status" value="1"/>
</dbReference>
<dbReference type="InterPro" id="IPR006439">
    <property type="entry name" value="HAD-SF_hydro_IA"/>
</dbReference>
<protein>
    <submittedName>
        <fullName evidence="2">Beta-phosphoglucomutase family hydrolase</fullName>
    </submittedName>
</protein>
<dbReference type="EMBL" id="DSVQ01000009">
    <property type="protein sequence ID" value="HGT38457.1"/>
    <property type="molecule type" value="Genomic_DNA"/>
</dbReference>
<dbReference type="SFLD" id="SFLDG01135">
    <property type="entry name" value="C1.5.6:_HAD__Beta-PGM__Phospha"/>
    <property type="match status" value="1"/>
</dbReference>
<dbReference type="SFLD" id="SFLDG01129">
    <property type="entry name" value="C1.5:_HAD__Beta-PGM__Phosphata"/>
    <property type="match status" value="1"/>
</dbReference>